<proteinExistence type="predicted"/>
<feature type="transmembrane region" description="Helical" evidence="1">
    <location>
        <begin position="32"/>
        <end position="50"/>
    </location>
</feature>
<evidence type="ECO:0000313" key="3">
    <source>
        <dbReference type="Proteomes" id="UP001054945"/>
    </source>
</evidence>
<protein>
    <submittedName>
        <fullName evidence="2">Uncharacterized protein</fullName>
    </submittedName>
</protein>
<evidence type="ECO:0000256" key="1">
    <source>
        <dbReference type="SAM" id="Phobius"/>
    </source>
</evidence>
<organism evidence="2 3">
    <name type="scientific">Caerostris extrusa</name>
    <name type="common">Bark spider</name>
    <name type="synonym">Caerostris bankana</name>
    <dbReference type="NCBI Taxonomy" id="172846"/>
    <lineage>
        <taxon>Eukaryota</taxon>
        <taxon>Metazoa</taxon>
        <taxon>Ecdysozoa</taxon>
        <taxon>Arthropoda</taxon>
        <taxon>Chelicerata</taxon>
        <taxon>Arachnida</taxon>
        <taxon>Araneae</taxon>
        <taxon>Araneomorphae</taxon>
        <taxon>Entelegynae</taxon>
        <taxon>Araneoidea</taxon>
        <taxon>Araneidae</taxon>
        <taxon>Caerostris</taxon>
    </lineage>
</organism>
<reference evidence="2 3" key="1">
    <citation type="submission" date="2021-06" db="EMBL/GenBank/DDBJ databases">
        <title>Caerostris extrusa draft genome.</title>
        <authorList>
            <person name="Kono N."/>
            <person name="Arakawa K."/>
        </authorList>
    </citation>
    <scope>NUCLEOTIDE SEQUENCE [LARGE SCALE GENOMIC DNA]</scope>
</reference>
<dbReference type="AlphaFoldDB" id="A0AAV4T0U7"/>
<keyword evidence="1" id="KW-0812">Transmembrane</keyword>
<dbReference type="EMBL" id="BPLR01010296">
    <property type="protein sequence ID" value="GIY38390.1"/>
    <property type="molecule type" value="Genomic_DNA"/>
</dbReference>
<evidence type="ECO:0000313" key="2">
    <source>
        <dbReference type="EMBL" id="GIY38390.1"/>
    </source>
</evidence>
<name>A0AAV4T0U7_CAEEX</name>
<gene>
    <name evidence="2" type="ORF">CEXT_438401</name>
</gene>
<sequence>MSMAPSWAYASPVHGHVHHGPMLVMSMAYSSHVHGPMLVMSIMSFCPWAYASHVHGYVPVLMSIPYASHVPMLVMSMLHGPMLVMSIALC</sequence>
<dbReference type="Proteomes" id="UP001054945">
    <property type="component" value="Unassembled WGS sequence"/>
</dbReference>
<keyword evidence="1" id="KW-0472">Membrane</keyword>
<keyword evidence="1" id="KW-1133">Transmembrane helix</keyword>
<accession>A0AAV4T0U7</accession>
<feature type="transmembrane region" description="Helical" evidence="1">
    <location>
        <begin position="70"/>
        <end position="89"/>
    </location>
</feature>
<keyword evidence="3" id="KW-1185">Reference proteome</keyword>
<comment type="caution">
    <text evidence="2">The sequence shown here is derived from an EMBL/GenBank/DDBJ whole genome shotgun (WGS) entry which is preliminary data.</text>
</comment>